<dbReference type="PANTHER" id="PTHR11319:SF35">
    <property type="entry name" value="OUTER MEMBRANE PROTEIN PMPC-RELATED"/>
    <property type="match status" value="1"/>
</dbReference>
<proteinExistence type="predicted"/>
<dbReference type="InterPro" id="IPR006626">
    <property type="entry name" value="PbH1"/>
</dbReference>
<dbReference type="Pfam" id="PF07602">
    <property type="entry name" value="DUF1565"/>
    <property type="match status" value="1"/>
</dbReference>
<feature type="domain" description="DUF1565" evidence="1">
    <location>
        <begin position="320"/>
        <end position="528"/>
    </location>
</feature>
<dbReference type="InterPro" id="IPR011459">
    <property type="entry name" value="DUF1565"/>
</dbReference>
<protein>
    <recommendedName>
        <fullName evidence="1">DUF1565 domain-containing protein</fullName>
    </recommendedName>
</protein>
<sequence>MIGNNKVFPAHVLKQFLDEAGINIKFTVLKHIGDIIMKHVLTSLILFSTFSSATTIHIPSDYSTIQEGIDASLDGDTVLIAQGTYYENLILGKEIVLASHALYDDLGSDWHANENINNTMISGDHNGSCLIIRDGNIEPTVLGLTFQDGIGTSLQVQTDGCDLTTQKLSGGAILIYKAYPTINYNRFINNGFEEQAGGGGTSESVADGGAISHYASDDIEFDEDRGNARANTGSSRTIPNEMNIQNNYFEGNRSGDGKNFYSNGFEGSIDVSHSIFDDIDCESNSVNDFVLKSKENKAEYIQYDISGNCIEGNSFYVSMDGNNNNSGTESEPFKTIGHALSFVKDDSTITTTIHVGEGVFSPSTTGEQFPIVLPDHVHLLGSSRETSILDAEADSDKQSRVIKIVEECQNIKLANFTITGGNAESAGCVGGGGILVALSNYGSVDVVLENLIVTDNSALRGGGISIYQASGPTLSDLIIQENTSQYNGGGLRIYSSVASMTGGAVRGNNCIADSSSGGGIMIGNSEATLTNITLTDNTTPGYGGGIAIFNTDAVLTNVTISGNAGSVSGGGIGLLQGANTMITNSIIWDNGPDPLTGLEGITLTITYSNLEGGGFAGEGNISADPLFVDADNGDYTLQ</sequence>
<name>A0A382BWH0_9ZZZZ</name>
<organism evidence="2">
    <name type="scientific">marine metagenome</name>
    <dbReference type="NCBI Taxonomy" id="408172"/>
    <lineage>
        <taxon>unclassified sequences</taxon>
        <taxon>metagenomes</taxon>
        <taxon>ecological metagenomes</taxon>
    </lineage>
</organism>
<dbReference type="SUPFAM" id="SSF51126">
    <property type="entry name" value="Pectin lyase-like"/>
    <property type="match status" value="2"/>
</dbReference>
<dbReference type="PANTHER" id="PTHR11319">
    <property type="entry name" value="G PROTEIN-COUPLED RECEPTOR-RELATED"/>
    <property type="match status" value="1"/>
</dbReference>
<dbReference type="EMBL" id="UINC01031619">
    <property type="protein sequence ID" value="SVB17959.1"/>
    <property type="molecule type" value="Genomic_DNA"/>
</dbReference>
<gene>
    <name evidence="2" type="ORF">METZ01_LOCUS170813</name>
</gene>
<dbReference type="InterPro" id="IPR011050">
    <property type="entry name" value="Pectin_lyase_fold/virulence"/>
</dbReference>
<dbReference type="SMART" id="SM00710">
    <property type="entry name" value="PbH1"/>
    <property type="match status" value="7"/>
</dbReference>
<dbReference type="Gene3D" id="2.160.20.10">
    <property type="entry name" value="Single-stranded right-handed beta-helix, Pectin lyase-like"/>
    <property type="match status" value="2"/>
</dbReference>
<dbReference type="InterPro" id="IPR012334">
    <property type="entry name" value="Pectin_lyas_fold"/>
</dbReference>
<reference evidence="2" key="1">
    <citation type="submission" date="2018-05" db="EMBL/GenBank/DDBJ databases">
        <authorList>
            <person name="Lanie J.A."/>
            <person name="Ng W.-L."/>
            <person name="Kazmierczak K.M."/>
            <person name="Andrzejewski T.M."/>
            <person name="Davidsen T.M."/>
            <person name="Wayne K.J."/>
            <person name="Tettelin H."/>
            <person name="Glass J.I."/>
            <person name="Rusch D."/>
            <person name="Podicherti R."/>
            <person name="Tsui H.-C.T."/>
            <person name="Winkler M.E."/>
        </authorList>
    </citation>
    <scope>NUCLEOTIDE SEQUENCE</scope>
</reference>
<evidence type="ECO:0000313" key="2">
    <source>
        <dbReference type="EMBL" id="SVB17959.1"/>
    </source>
</evidence>
<evidence type="ECO:0000259" key="1">
    <source>
        <dbReference type="Pfam" id="PF07602"/>
    </source>
</evidence>
<accession>A0A382BWH0</accession>
<feature type="non-terminal residue" evidence="2">
    <location>
        <position position="638"/>
    </location>
</feature>
<dbReference type="AlphaFoldDB" id="A0A382BWH0"/>